<reference evidence="2" key="1">
    <citation type="submission" date="2016-07" db="EMBL/GenBank/DDBJ databases">
        <authorList>
            <person name="Florea S."/>
            <person name="Webb J.S."/>
            <person name="Jaromczyk J."/>
            <person name="Schardl C.L."/>
        </authorList>
    </citation>
    <scope>NUCLEOTIDE SEQUENCE [LARGE SCALE GENOMIC DNA]</scope>
    <source>
        <strain evidence="2">Z6</strain>
    </source>
</reference>
<gene>
    <name evidence="1" type="ORF">U472_13665</name>
</gene>
<evidence type="ECO:0000313" key="1">
    <source>
        <dbReference type="EMBL" id="OCL25393.1"/>
    </source>
</evidence>
<dbReference type="EMBL" id="LWDV01000010">
    <property type="protein sequence ID" value="OCL25393.1"/>
    <property type="molecule type" value="Genomic_DNA"/>
</dbReference>
<accession>A0A1C0A5J6</accession>
<proteinExistence type="predicted"/>
<dbReference type="AlphaFoldDB" id="A0A1C0A5J6"/>
<evidence type="ECO:0000313" key="2">
    <source>
        <dbReference type="Proteomes" id="UP000093514"/>
    </source>
</evidence>
<organism evidence="1 2">
    <name type="scientific">Orenia metallireducens</name>
    <dbReference type="NCBI Taxonomy" id="1413210"/>
    <lineage>
        <taxon>Bacteria</taxon>
        <taxon>Bacillati</taxon>
        <taxon>Bacillota</taxon>
        <taxon>Clostridia</taxon>
        <taxon>Halanaerobiales</taxon>
        <taxon>Halobacteroidaceae</taxon>
        <taxon>Orenia</taxon>
    </lineage>
</organism>
<sequence>MQLSLKNTITTETAQILCQFKDVKIYDSTKISLPDKLAESWPGLDGRNAKSSLKIQIAYILLSKSITNLKLTKFPGTDTFYTEQIIT</sequence>
<dbReference type="OrthoDB" id="258760at2"/>
<comment type="caution">
    <text evidence="1">The sequence shown here is derived from an EMBL/GenBank/DDBJ whole genome shotgun (WGS) entry which is preliminary data.</text>
</comment>
<name>A0A1C0A5J6_9FIRM</name>
<dbReference type="RefSeq" id="WP_068719305.1">
    <property type="nucleotide sequence ID" value="NZ_LWDV01000010.1"/>
</dbReference>
<keyword evidence="2" id="KW-1185">Reference proteome</keyword>
<reference evidence="1 2" key="2">
    <citation type="submission" date="2016-08" db="EMBL/GenBank/DDBJ databases">
        <title>Orenia metallireducens sp. nov. strain Z6, a Novel Metal-reducing Firmicute from the Deep Subsurface.</title>
        <authorList>
            <person name="Maxim B.I."/>
            <person name="Kenneth K."/>
            <person name="Flynn T.M."/>
            <person name="Oloughlin E.J."/>
            <person name="Locke R.A."/>
            <person name="Weber J.R."/>
            <person name="Egan S.M."/>
            <person name="Mackie R.I."/>
            <person name="Cann I.K."/>
        </authorList>
    </citation>
    <scope>NUCLEOTIDE SEQUENCE [LARGE SCALE GENOMIC DNA]</scope>
    <source>
        <strain evidence="1 2">Z6</strain>
    </source>
</reference>
<dbReference type="Proteomes" id="UP000093514">
    <property type="component" value="Unassembled WGS sequence"/>
</dbReference>
<protein>
    <submittedName>
        <fullName evidence="1">Uncharacterized protein</fullName>
    </submittedName>
</protein>